<accession>A0ABP0F493</accession>
<dbReference type="PROSITE" id="PS50026">
    <property type="entry name" value="EGF_3"/>
    <property type="match status" value="28"/>
</dbReference>
<feature type="disulfide bond" evidence="6">
    <location>
        <begin position="1591"/>
        <end position="1600"/>
    </location>
</feature>
<keyword evidence="1 6" id="KW-0245">EGF-like domain</keyword>
<keyword evidence="12" id="KW-1185">Reference proteome</keyword>
<feature type="domain" description="EGF-like" evidence="10">
    <location>
        <begin position="503"/>
        <end position="539"/>
    </location>
</feature>
<dbReference type="SMART" id="SM00179">
    <property type="entry name" value="EGF_CA"/>
    <property type="match status" value="26"/>
</dbReference>
<feature type="disulfide bond" evidence="6">
    <location>
        <begin position="776"/>
        <end position="785"/>
    </location>
</feature>
<feature type="domain" description="EGF-like" evidence="10">
    <location>
        <begin position="1690"/>
        <end position="1728"/>
    </location>
</feature>
<comment type="caution">
    <text evidence="11">The sequence shown here is derived from an EMBL/GenBank/DDBJ whole genome shotgun (WGS) entry which is preliminary data.</text>
</comment>
<feature type="domain" description="Laminin G" evidence="9">
    <location>
        <begin position="1344"/>
        <end position="1525"/>
    </location>
</feature>
<dbReference type="InterPro" id="IPR051022">
    <property type="entry name" value="Notch_Cell-Fate_Det"/>
</dbReference>
<proteinExistence type="predicted"/>
<keyword evidence="3" id="KW-0677">Repeat</keyword>
<feature type="domain" description="EGF-like" evidence="10">
    <location>
        <begin position="1527"/>
        <end position="1564"/>
    </location>
</feature>
<feature type="disulfide bond" evidence="6">
    <location>
        <begin position="1065"/>
        <end position="1074"/>
    </location>
</feature>
<keyword evidence="5" id="KW-0325">Glycoprotein</keyword>
<comment type="caution">
    <text evidence="6">Lacks conserved residue(s) required for the propagation of feature annotation.</text>
</comment>
<feature type="domain" description="EGF-like" evidence="10">
    <location>
        <begin position="654"/>
        <end position="691"/>
    </location>
</feature>
<dbReference type="PROSITE" id="PS00022">
    <property type="entry name" value="EGF_1"/>
    <property type="match status" value="24"/>
</dbReference>
<feature type="disulfide bond" evidence="6">
    <location>
        <begin position="1756"/>
        <end position="1765"/>
    </location>
</feature>
<dbReference type="SMART" id="SM00282">
    <property type="entry name" value="LamG"/>
    <property type="match status" value="3"/>
</dbReference>
<feature type="domain" description="EGF-like" evidence="10">
    <location>
        <begin position="33"/>
        <end position="69"/>
    </location>
</feature>
<feature type="domain" description="EGF-like" evidence="10">
    <location>
        <begin position="153"/>
        <end position="190"/>
    </location>
</feature>
<dbReference type="InterPro" id="IPR000152">
    <property type="entry name" value="EGF-type_Asp/Asn_hydroxyl_site"/>
</dbReference>
<feature type="disulfide bond" evidence="6">
    <location>
        <begin position="218"/>
        <end position="227"/>
    </location>
</feature>
<evidence type="ECO:0000259" key="9">
    <source>
        <dbReference type="PROSITE" id="PS50025"/>
    </source>
</evidence>
<sequence>MAGPQLPLSENVTNEANVLWNVCPLDNYVGCEKVKMCSSHPCLNGGVCVEGYSSYHCACPLRFNGTNCEVDNGPLCNVTSKPCFNGTCKDIAGGNDTVCQCRNGFYGNQCENEGFNPCENSPCQNRAICESLSTANYTCWCQEGYTGRTCETVIDHCESEQCNNGGLCRSLVNDFECLCNGTGYQGRHCNDDVNECLSNPCGNNSTCFNRPGDYVCLCGQGYQGKYCNEKVDYCISLPCQNDGVCRNADSSYECECVIGFTGKNCQDEVDRCEGNSCNPYNEICVSKLYTYICVCREGFGESNCTNIDECASSPCQNNATCLDAINAFRCDCIPGYTGVLCEEDINECEVNPCGNEARCEDLVNGYNCLCTLGWTGVNCSQEFRPCDSNPCKNNATCSTLLDSESPGYSCDCQVGFDGYHCEANINDCYLVQCDFNEVCVDHTGFYSCECNAGYKRDELGNCTVEVNECEPSPCQNGAECIDRLNSYECYCTYGYTGINCEHQINYCESSPCQNGGFCKASFGKYNCLCQNGFVGLHCEFFYDSCLSNPCINGECKRTSSGVYECVCEPGYTGQNCEIDINECSSSPCLNGKCNDMVAQFNCTCDPGWRGVFCEEDINECLSDPCQNKGNCSDKIASYECFCPPGYAGQHCEVDVDECESSPCLHNGTCHDEIAKFSCYCNGTGYTGDSCETEIDECDVYDPCHNGAVCVDKVNDYECDCLPGFIGEHCEVDINECLSQPCLNNATCLEKSNQTLYPSYFGKNFTFDRAEGYACDCLPGYEGERCQFEIDECTRRVPCRNNGSCYDLINDYHCECARNGYAGRNCTVALVGCDRGHSCLHNATCVPYLQDEELDLHSYTCSCTSGFTGDFCQLPTTGSFSESSLAIFNPQSSPQPSHVLSFSFRTTLLDSHLVSVKLKERSEPVKISLSGGSIHLQSGNGNQTGAGAFNNGAWHQLMVQINASMVSLQADDPDNASYPHLIAQQSQELSAITIANITFGKIDDAKASYSGCIKDLTLNDNVFALEDAEILIDVEEQCMKKVVCTVNTCSYRGVCEDLWDKARCHCERPYIGVDCTRITRPATFSYKNTTSFAVFKIPHMHRTEFNISMFILTREASGLLVHAGGLGGNSSVDDVTYSQIRLQLQLGKLQVAFDEDGLYNYDVILDDGRYHFIDVKIKDSDLTVVVDDESFTKKELLYPINISLNDIYLGGFPPKGERIRRATSSEHFKGAIQDVRLNGNRLIFDANDTSGISEDDILLSILPTRAESLLKGEVSDPLCPLNQSSSLNPCQNGGYCNLTFNDYFCDCTDKWSGENCQIPIFCKQLTCPNLLSCVDLPQRGFECVGPATFNVSENVLSYNWLGGNASINSFKFKIRSRSTATTVIELSSRTGRIRSQLDAAGYVLMTFESSELNLTLHSPQMLADGQWHDVIVTTLPNRTIAMSVDDVITSGNVTNLASLIGEILSRDDNRVTIGANDTFKGCLDEIRFGNQLLPFYETSDLSNHSLALSSTLFVITSPSFALKTGCHGDDVCVGLDRCANNGTCVDLFNEFKCDCAPGFTASNCDVNIDDCAEVTCDHGLCVDEINNFTCQCQSGFEGRFCDVEINECVPQPCLNGGLCVNLIGLFFCDCDEANFTGPLCEIDVTHACGNDITDDAPCMNGGKCSNVTSNNTVLYKCECFSPYEGVTCEDEIDFCENATCHNHGSCFSNKTTLDWQCACATGYGGRKCEKEIEPCSNTSCHHNGYCDDTINGFRCTCKEGYLGRRCEHYDVCLRNGSDTFCANDGNCSFDFDNDLNPLFSCECPWTHTGHLCRHDNPCVNTTCLNGGICESIWETVTSEEVTTSSGHESEDVLDIRAVCRCTSEFSGDSCQSSKPPPSSDKNPWIIIGPILGIVVFLVLVAGLASFLCYARGARAQQGTYSPKITETQQGQPLKTLPLPPKTTQERLI</sequence>
<name>A0ABP0F493_CLALP</name>
<feature type="domain" description="EGF-like" evidence="10">
    <location>
        <begin position="306"/>
        <end position="342"/>
    </location>
</feature>
<dbReference type="PROSITE" id="PS01186">
    <property type="entry name" value="EGF_2"/>
    <property type="match status" value="23"/>
</dbReference>
<keyword evidence="8" id="KW-1133">Transmembrane helix</keyword>
<feature type="disulfide bond" evidence="6">
    <location>
        <begin position="642"/>
        <end position="651"/>
    </location>
</feature>
<feature type="disulfide bond" evidence="6">
    <location>
        <begin position="370"/>
        <end position="379"/>
    </location>
</feature>
<feature type="disulfide bond" evidence="6">
    <location>
        <begin position="491"/>
        <end position="500"/>
    </location>
</feature>
<evidence type="ECO:0000313" key="12">
    <source>
        <dbReference type="Proteomes" id="UP001642483"/>
    </source>
</evidence>
<evidence type="ECO:0000256" key="3">
    <source>
        <dbReference type="ARBA" id="ARBA00022737"/>
    </source>
</evidence>
<feature type="transmembrane region" description="Helical" evidence="8">
    <location>
        <begin position="1883"/>
        <end position="1909"/>
    </location>
</feature>
<dbReference type="SUPFAM" id="SSF57184">
    <property type="entry name" value="Growth factor receptor domain"/>
    <property type="match status" value="2"/>
</dbReference>
<reference evidence="11 12" key="1">
    <citation type="submission" date="2024-02" db="EMBL/GenBank/DDBJ databases">
        <authorList>
            <person name="Daric V."/>
            <person name="Darras S."/>
        </authorList>
    </citation>
    <scope>NUCLEOTIDE SEQUENCE [LARGE SCALE GENOMIC DNA]</scope>
</reference>
<feature type="domain" description="EGF-like" evidence="10">
    <location>
        <begin position="230"/>
        <end position="266"/>
    </location>
</feature>
<dbReference type="PROSITE" id="PS00010">
    <property type="entry name" value="ASX_HYDROXYL"/>
    <property type="match status" value="15"/>
</dbReference>
<feature type="domain" description="EGF-like" evidence="10">
    <location>
        <begin position="1566"/>
        <end position="1601"/>
    </location>
</feature>
<evidence type="ECO:0000256" key="7">
    <source>
        <dbReference type="SAM" id="MobiDB-lite"/>
    </source>
</evidence>
<feature type="region of interest" description="Disordered" evidence="7">
    <location>
        <begin position="1918"/>
        <end position="1947"/>
    </location>
</feature>
<feature type="disulfide bond" evidence="6">
    <location>
        <begin position="59"/>
        <end position="68"/>
    </location>
</feature>
<dbReference type="SUPFAM" id="SSF49899">
    <property type="entry name" value="Concanavalin A-like lectins/glucanases"/>
    <property type="match status" value="3"/>
</dbReference>
<dbReference type="PROSITE" id="PS01187">
    <property type="entry name" value="EGF_CA"/>
    <property type="match status" value="7"/>
</dbReference>
<feature type="compositionally biased region" description="Low complexity" evidence="7">
    <location>
        <begin position="1926"/>
        <end position="1935"/>
    </location>
</feature>
<feature type="domain" description="EGF-like" evidence="10">
    <location>
        <begin position="693"/>
        <end position="730"/>
    </location>
</feature>
<evidence type="ECO:0000256" key="6">
    <source>
        <dbReference type="PROSITE-ProRule" id="PRU00076"/>
    </source>
</evidence>
<feature type="domain" description="EGF-like" evidence="10">
    <location>
        <begin position="541"/>
        <end position="577"/>
    </location>
</feature>
<feature type="disulfide bond" evidence="6">
    <location>
        <begin position="604"/>
        <end position="613"/>
    </location>
</feature>
<evidence type="ECO:0000313" key="11">
    <source>
        <dbReference type="EMBL" id="CAK8674480.1"/>
    </source>
</evidence>
<feature type="domain" description="EGF-like" evidence="10">
    <location>
        <begin position="268"/>
        <end position="305"/>
    </location>
</feature>
<feature type="disulfide bond" evidence="6">
    <location>
        <begin position="1718"/>
        <end position="1727"/>
    </location>
</feature>
<organism evidence="11 12">
    <name type="scientific">Clavelina lepadiformis</name>
    <name type="common">Light-bulb sea squirt</name>
    <name type="synonym">Ascidia lepadiformis</name>
    <dbReference type="NCBI Taxonomy" id="159417"/>
    <lineage>
        <taxon>Eukaryota</taxon>
        <taxon>Metazoa</taxon>
        <taxon>Chordata</taxon>
        <taxon>Tunicata</taxon>
        <taxon>Ascidiacea</taxon>
        <taxon>Aplousobranchia</taxon>
        <taxon>Clavelinidae</taxon>
        <taxon>Clavelina</taxon>
    </lineage>
</organism>
<dbReference type="InterPro" id="IPR013032">
    <property type="entry name" value="EGF-like_CS"/>
</dbReference>
<keyword evidence="8" id="KW-0472">Membrane</keyword>
<evidence type="ECO:0000256" key="1">
    <source>
        <dbReference type="ARBA" id="ARBA00022536"/>
    </source>
</evidence>
<dbReference type="InterPro" id="IPR009030">
    <property type="entry name" value="Growth_fac_rcpt_cys_sf"/>
</dbReference>
<feature type="domain" description="EGF-like" evidence="10">
    <location>
        <begin position="788"/>
        <end position="826"/>
    </location>
</feature>
<dbReference type="Pfam" id="PF02210">
    <property type="entry name" value="Laminin_G_2"/>
    <property type="match status" value="3"/>
</dbReference>
<feature type="domain" description="EGF-like" evidence="10">
    <location>
        <begin position="732"/>
        <end position="786"/>
    </location>
</feature>
<feature type="disulfide bond" evidence="6">
    <location>
        <begin position="1554"/>
        <end position="1563"/>
    </location>
</feature>
<feature type="disulfide bond" evidence="6">
    <location>
        <begin position="101"/>
        <end position="110"/>
    </location>
</feature>
<feature type="domain" description="EGF-like" evidence="10">
    <location>
        <begin position="72"/>
        <end position="111"/>
    </location>
</feature>
<feature type="disulfide bond" evidence="6">
    <location>
        <begin position="862"/>
        <end position="871"/>
    </location>
</feature>
<dbReference type="Proteomes" id="UP001642483">
    <property type="component" value="Unassembled WGS sequence"/>
</dbReference>
<feature type="domain" description="EGF-like" evidence="10">
    <location>
        <begin position="114"/>
        <end position="151"/>
    </location>
</feature>
<dbReference type="EMBL" id="CAWYQH010000013">
    <property type="protein sequence ID" value="CAK8674480.1"/>
    <property type="molecule type" value="Genomic_DNA"/>
</dbReference>
<evidence type="ECO:0000259" key="10">
    <source>
        <dbReference type="PROSITE" id="PS50026"/>
    </source>
</evidence>
<dbReference type="Pfam" id="PF00008">
    <property type="entry name" value="EGF"/>
    <property type="match status" value="15"/>
</dbReference>
<dbReference type="CDD" id="cd00054">
    <property type="entry name" value="EGF_CA"/>
    <property type="match status" value="18"/>
</dbReference>
<feature type="domain" description="EGF-like" evidence="10">
    <location>
        <begin position="1730"/>
        <end position="1766"/>
    </location>
</feature>
<gene>
    <name evidence="11" type="ORF">CVLEPA_LOCUS4176</name>
</gene>
<feature type="domain" description="EGF-like" evidence="10">
    <location>
        <begin position="1603"/>
        <end position="1640"/>
    </location>
</feature>
<dbReference type="PANTHER" id="PTHR24049">
    <property type="entry name" value="CRUMBS FAMILY MEMBER"/>
    <property type="match status" value="1"/>
</dbReference>
<dbReference type="InterPro" id="IPR013320">
    <property type="entry name" value="ConA-like_dom_sf"/>
</dbReference>
<feature type="domain" description="Laminin G" evidence="9">
    <location>
        <begin position="874"/>
        <end position="1037"/>
    </location>
</feature>
<feature type="disulfide bond" evidence="6">
    <location>
        <begin position="1306"/>
        <end position="1315"/>
    </location>
</feature>
<evidence type="ECO:0000256" key="4">
    <source>
        <dbReference type="ARBA" id="ARBA00023157"/>
    </source>
</evidence>
<feature type="domain" description="EGF-like" evidence="10">
    <location>
        <begin position="579"/>
        <end position="614"/>
    </location>
</feature>
<dbReference type="PANTHER" id="PTHR24049:SF22">
    <property type="entry name" value="DROSOPHILA CRUMBS HOMOLOG"/>
    <property type="match status" value="1"/>
</dbReference>
<dbReference type="SMART" id="SM00181">
    <property type="entry name" value="EGF"/>
    <property type="match status" value="31"/>
</dbReference>
<feature type="disulfide bond" evidence="6">
    <location>
        <begin position="720"/>
        <end position="729"/>
    </location>
</feature>
<dbReference type="InterPro" id="IPR001881">
    <property type="entry name" value="EGF-like_Ca-bd_dom"/>
</dbReference>
<evidence type="ECO:0000256" key="8">
    <source>
        <dbReference type="SAM" id="Phobius"/>
    </source>
</evidence>
<evidence type="ECO:0000256" key="5">
    <source>
        <dbReference type="ARBA" id="ARBA00023180"/>
    </source>
</evidence>
<feature type="disulfide bond" evidence="6">
    <location>
        <begin position="1699"/>
        <end position="1716"/>
    </location>
</feature>
<dbReference type="Pfam" id="PF12661">
    <property type="entry name" value="hEGF"/>
    <property type="match status" value="6"/>
</dbReference>
<feature type="disulfide bond" evidence="6">
    <location>
        <begin position="141"/>
        <end position="150"/>
    </location>
</feature>
<dbReference type="Gene3D" id="2.10.25.10">
    <property type="entry name" value="Laminin"/>
    <property type="match status" value="27"/>
</dbReference>
<keyword evidence="2" id="KW-0732">Signal</keyword>
<dbReference type="InterPro" id="IPR018097">
    <property type="entry name" value="EGF_Ca-bd_CS"/>
</dbReference>
<feature type="domain" description="EGF-like" evidence="10">
    <location>
        <begin position="1279"/>
        <end position="1316"/>
    </location>
</feature>
<feature type="disulfide bond" evidence="6">
    <location>
        <begin position="529"/>
        <end position="538"/>
    </location>
</feature>
<feature type="domain" description="EGF-like" evidence="10">
    <location>
        <begin position="1648"/>
        <end position="1688"/>
    </location>
</feature>
<feature type="domain" description="EGF-like" evidence="10">
    <location>
        <begin position="344"/>
        <end position="380"/>
    </location>
</feature>
<feature type="domain" description="EGF-like" evidence="10">
    <location>
        <begin position="192"/>
        <end position="228"/>
    </location>
</feature>
<feature type="domain" description="EGF-like" evidence="10">
    <location>
        <begin position="828"/>
        <end position="872"/>
    </location>
</feature>
<dbReference type="PROSITE" id="PS50025">
    <property type="entry name" value="LAM_G_DOMAIN"/>
    <property type="match status" value="3"/>
</dbReference>
<dbReference type="Gene3D" id="2.60.120.200">
    <property type="match status" value="3"/>
</dbReference>
<feature type="disulfide bond" evidence="6">
    <location>
        <begin position="412"/>
        <end position="421"/>
    </location>
</feature>
<dbReference type="CDD" id="cd00110">
    <property type="entry name" value="LamG"/>
    <property type="match status" value="3"/>
</dbReference>
<feature type="domain" description="EGF-like" evidence="10">
    <location>
        <begin position="616"/>
        <end position="652"/>
    </location>
</feature>
<dbReference type="InterPro" id="IPR001791">
    <property type="entry name" value="Laminin_G"/>
</dbReference>
<dbReference type="SUPFAM" id="SSF57196">
    <property type="entry name" value="EGF/Laminin"/>
    <property type="match status" value="19"/>
</dbReference>
<feature type="disulfide bond" evidence="6">
    <location>
        <begin position="1570"/>
        <end position="1580"/>
    </location>
</feature>
<keyword evidence="8" id="KW-0812">Transmembrane</keyword>
<feature type="disulfide bond" evidence="6">
    <location>
        <begin position="545"/>
        <end position="555"/>
    </location>
</feature>
<evidence type="ECO:0000256" key="2">
    <source>
        <dbReference type="ARBA" id="ARBA00022729"/>
    </source>
</evidence>
<protein>
    <submittedName>
        <fullName evidence="11">Uncharacterized protein</fullName>
    </submittedName>
</protein>
<feature type="domain" description="EGF-like" evidence="10">
    <location>
        <begin position="1039"/>
        <end position="1075"/>
    </location>
</feature>
<feature type="disulfide bond" evidence="6">
    <location>
        <begin position="567"/>
        <end position="576"/>
    </location>
</feature>
<feature type="disulfide bond" evidence="6">
    <location>
        <begin position="583"/>
        <end position="593"/>
    </location>
</feature>
<feature type="domain" description="EGF-like" evidence="10">
    <location>
        <begin position="382"/>
        <end position="422"/>
    </location>
</feature>
<keyword evidence="4 6" id="KW-1015">Disulfide bond</keyword>
<dbReference type="InterPro" id="IPR000742">
    <property type="entry name" value="EGF"/>
</dbReference>
<feature type="disulfide bond" evidence="6">
    <location>
        <begin position="1678"/>
        <end position="1687"/>
    </location>
</feature>
<feature type="domain" description="EGF-like" evidence="10">
    <location>
        <begin position="465"/>
        <end position="501"/>
    </location>
</feature>
<feature type="disulfide bond" evidence="6">
    <location>
        <begin position="332"/>
        <end position="341"/>
    </location>
</feature>
<feature type="disulfide bond" evidence="6">
    <location>
        <begin position="256"/>
        <end position="265"/>
    </location>
</feature>
<feature type="disulfide bond" evidence="6">
    <location>
        <begin position="295"/>
        <end position="304"/>
    </location>
</feature>
<feature type="domain" description="Laminin G" evidence="9">
    <location>
        <begin position="1081"/>
        <end position="1278"/>
    </location>
</feature>